<dbReference type="InterPro" id="IPR027417">
    <property type="entry name" value="P-loop_NTPase"/>
</dbReference>
<accession>A0A4S4NJI6</accession>
<gene>
    <name evidence="1" type="ORF">E4Z66_02235</name>
</gene>
<dbReference type="EMBL" id="SRKY01000001">
    <property type="protein sequence ID" value="THH38411.1"/>
    <property type="molecule type" value="Genomic_DNA"/>
</dbReference>
<dbReference type="OrthoDB" id="8452231at2"/>
<dbReference type="Proteomes" id="UP000306602">
    <property type="component" value="Unassembled WGS sequence"/>
</dbReference>
<organism evidence="1 2">
    <name type="scientific">Aliishimia ponticola</name>
    <dbReference type="NCBI Taxonomy" id="2499833"/>
    <lineage>
        <taxon>Bacteria</taxon>
        <taxon>Pseudomonadati</taxon>
        <taxon>Pseudomonadota</taxon>
        <taxon>Alphaproteobacteria</taxon>
        <taxon>Rhodobacterales</taxon>
        <taxon>Paracoccaceae</taxon>
        <taxon>Aliishimia</taxon>
    </lineage>
</organism>
<dbReference type="AlphaFoldDB" id="A0A4S4NJI6"/>
<reference evidence="1 2" key="1">
    <citation type="submission" date="2019-04" db="EMBL/GenBank/DDBJ databases">
        <title>Shimia ponticola sp. nov., isolated from seawater.</title>
        <authorList>
            <person name="Kim Y.-O."/>
            <person name="Yoon J.-H."/>
        </authorList>
    </citation>
    <scope>NUCLEOTIDE SEQUENCE [LARGE SCALE GENOMIC DNA]</scope>
    <source>
        <strain evidence="1 2">MYP11</strain>
    </source>
</reference>
<evidence type="ECO:0000313" key="2">
    <source>
        <dbReference type="Proteomes" id="UP000306602"/>
    </source>
</evidence>
<protein>
    <recommendedName>
        <fullName evidence="3">Sulfotransferase family protein</fullName>
    </recommendedName>
</protein>
<evidence type="ECO:0008006" key="3">
    <source>
        <dbReference type="Google" id="ProtNLM"/>
    </source>
</evidence>
<dbReference type="SUPFAM" id="SSF52540">
    <property type="entry name" value="P-loop containing nucleoside triphosphate hydrolases"/>
    <property type="match status" value="1"/>
</dbReference>
<dbReference type="Gene3D" id="3.40.50.300">
    <property type="entry name" value="P-loop containing nucleotide triphosphate hydrolases"/>
    <property type="match status" value="1"/>
</dbReference>
<name>A0A4S4NJI6_9RHOB</name>
<dbReference type="RefSeq" id="WP_136461304.1">
    <property type="nucleotide sequence ID" value="NZ_SRKY01000001.1"/>
</dbReference>
<keyword evidence="2" id="KW-1185">Reference proteome</keyword>
<evidence type="ECO:0000313" key="1">
    <source>
        <dbReference type="EMBL" id="THH38411.1"/>
    </source>
</evidence>
<sequence>MLLSAWGTGSTSVAGYLDRCGVYTCPPHQETIDERTPNAYEPQAYRAALADVIDEFTLEPKGDADSFRAFLEPWIEGEREKAADANAPMIALKHPLQTYLLPVLEEVLRPRYVLITRPFADIEATRQRRVWHPVYGEAGAQQIYGVLYTWLHDSARPYLGLPYAAFRSDPGLRRKLLEFLDLDPPPDSLRAAEDWVR</sequence>
<comment type="caution">
    <text evidence="1">The sequence shown here is derived from an EMBL/GenBank/DDBJ whole genome shotgun (WGS) entry which is preliminary data.</text>
</comment>
<proteinExistence type="predicted"/>